<dbReference type="GO" id="GO:0071897">
    <property type="term" value="P:DNA biosynthetic process"/>
    <property type="evidence" value="ECO:0007669"/>
    <property type="project" value="UniProtKB-ARBA"/>
</dbReference>
<dbReference type="InterPro" id="IPR043128">
    <property type="entry name" value="Rev_trsase/Diguanyl_cyclase"/>
</dbReference>
<dbReference type="Pfam" id="PF05380">
    <property type="entry name" value="Peptidase_A17"/>
    <property type="match status" value="2"/>
</dbReference>
<name>A0ABD0SQ82_LOXSC</name>
<dbReference type="InterPro" id="IPR008042">
    <property type="entry name" value="Retrotrans_Pao"/>
</dbReference>
<evidence type="ECO:0000313" key="3">
    <source>
        <dbReference type="EMBL" id="KAL0821975.1"/>
    </source>
</evidence>
<feature type="compositionally biased region" description="Basic and acidic residues" evidence="1">
    <location>
        <begin position="1"/>
        <end position="14"/>
    </location>
</feature>
<dbReference type="InterPro" id="IPR043502">
    <property type="entry name" value="DNA/RNA_pol_sf"/>
</dbReference>
<dbReference type="Gene3D" id="3.30.70.270">
    <property type="match status" value="1"/>
</dbReference>
<feature type="region of interest" description="Disordered" evidence="1">
    <location>
        <begin position="439"/>
        <end position="460"/>
    </location>
</feature>
<dbReference type="Pfam" id="PF03564">
    <property type="entry name" value="DUF1759"/>
    <property type="match status" value="1"/>
</dbReference>
<gene>
    <name evidence="3" type="ORF">ABMA28_005363</name>
</gene>
<sequence length="1907" mass="215730">MTSHNEEVKSEPVKLKMPASEGSRSTRTSSVARRLEIEAARKRAAIEIEAINAAAEAAAKKAEIQKSLVNMELSAELAELDLEEKSIVSSREKVQDWLDKSIPCTEEPAKEEIAVCIAPQQRTDIQELAAALTEAISTVASKGQNGELLTRLATSKDLPVYHGDPLDWLQFRNAYFESTKLCKYTDTENMWRLRKCLRGEAKEAVSSLLIDCASPHDIIETLELRFGRPEIVMNKIVSQLKKIPPLSQTYHTELVQFSIKIKNYIAAASAIKQREYLHSPELVSIIVSKLPTLLVTKWADYAFGIDLSEKPKLECLSDFLYSEAKKVAAAGVSFIHSQPDNRRKPEYQRSSTNNVLLLTNDAEQKSEKCKFCKSITSHTLEKCLKFKRALRKDRWRFARIQKLCYRCLQSRHADISACTAPVCDVQGCELSHHPLLHWKKPDSQPEPAGDDEEPRDSETVNTTALQCNTVSKVLLKIVPVTLYGSKGSVHTHALLDDGSSVTLIASQLADEVGLRGQPFTMRAQSAWSTGDLVCQTEIVNFYIVNSDNKRFNLQARKIDKLNLPNQCLPSVDLSKYESTDCHINLCKCNAQPMLLIGQDNYDLIAPLVCIEGKSGEPYITKTRLGWCVHGPTYKGNIKSSARFSTQLCNLPCEPTLSVIACDCTDLERTTASRVAPRAPGSIPADECLGTLRGSSTCCLLTSTQCTNATLPQAQRLPTTVDCIDDITNDNMNSCLLKHDTYEQELLKLHELVRSFFSLEALGIMNKPRKNKDDLRAIEILDSTCSLKDGRWTVGLPWKSDVTAMPDSYDNAYTRLKSIIKKMAASDVYASRYEDRINHLFSNNYARAIEAGQTGERVWYLPHFGVDNPNKSKLRLVFDAAAKTQGRSLNDFLLQGPDLLNSLYGIMYRFREYPIAVVGDIKDMFLCIKIRDDDQHALRFLWKSSDSQTVREYAMTSLIFGANCSPFVAQYINQTKNAARFQDVMPSAVHAIQTSQYMDDYIDSLPDSDVAKNMVKEVSYIHEEGGFHMRNWMSNVPEILEYVPKEDLSENLEKNMISNSPERTLGLLWYPISDELAFDISLKRVPIDILNFTRIPTKREVLRIVMSIFDIHGFLAPLTIKGKILTQQTWKLNIKWDEQIGTSLFDCFREWVTQLQMIDKLRIPRWYFSASNRLEQYNATTPTRDYESVAASTTARTSHEDASPTGEYTGANETALELHIFCDASPLAYAAVAYWRKKYDNGKIVVSFIGSKNRVTPPSKSVTIPRLELQAALLGCRLAEGIKKEHRLEPGSIFYWSDSTTVLHWIRNESRNYKTFIANRLGEIDELSKICEWHYVPSEQNVADLATKITDFELNSDSVWFTGPQFLHEEPASWPEDPVKDIKIDDTILEKVNVVHEPNNNNIELLPVPDPSRFSSWLRLRRAAANVLLFIEKCRKKKLHQLNDELMHRGEKLLLRQAQAQSFLEEISCLKQGKQLKPDSRLRTLTPYLDKDGLLRVGGRIDAAKGVSDDVKSPVILDGRHETARLIVKEYHIQAGHAGNEQVVNELRQKYWLVRLRPTVRTVAAQCYICRIRKATPKPPRLGDLPEARLTHHQRPFTVCGVDLFGPIEVTVGRQKPLRYGVLFTCLTVRAIHIEIVSSLTADALIMALRRMAARRGWPKSIYSDNGTNMRGADKELRRAFQELDKEEVVLQAVNKGVDWRFIPPVSPHMGGAWERLIRSVKTALKVVLKQRSPKEEVLTTLLAEIENMVNSRPLTHVSVDPLSQEALTPNHFLLGSSSNLPQPGVFDDGDLYLRKQWRTSQRLADLFWSRWLKEVLPALLTRQRWQREGVQFKVGDLVVVVDPTSPRNHWPKGVVEVVYPGRDGRVRVVDVRTKTGVMKRPVTRVALLFGNECRKDDTRGEDVDDGS</sequence>
<protein>
    <recommendedName>
        <fullName evidence="2">Integrase catalytic domain-containing protein</fullName>
    </recommendedName>
</protein>
<dbReference type="InterPro" id="IPR001584">
    <property type="entry name" value="Integrase_cat-core"/>
</dbReference>
<feature type="region of interest" description="Disordered" evidence="1">
    <location>
        <begin position="1"/>
        <end position="30"/>
    </location>
</feature>
<comment type="caution">
    <text evidence="3">The sequence shown here is derived from an EMBL/GenBank/DDBJ whole genome shotgun (WGS) entry which is preliminary data.</text>
</comment>
<dbReference type="Pfam" id="PF18701">
    <property type="entry name" value="DUF5641"/>
    <property type="match status" value="1"/>
</dbReference>
<reference evidence="3 4" key="1">
    <citation type="submission" date="2024-06" db="EMBL/GenBank/DDBJ databases">
        <title>A chromosome-level genome assembly of beet webworm, Loxostege sticticalis.</title>
        <authorList>
            <person name="Zhang Y."/>
        </authorList>
    </citation>
    <scope>NUCLEOTIDE SEQUENCE [LARGE SCALE GENOMIC DNA]</scope>
    <source>
        <strain evidence="3">AQ028</strain>
        <tissue evidence="3">Male pupae</tissue>
    </source>
</reference>
<dbReference type="InterPro" id="IPR041588">
    <property type="entry name" value="Integrase_H2C2"/>
</dbReference>
<dbReference type="GO" id="GO:0042575">
    <property type="term" value="C:DNA polymerase complex"/>
    <property type="evidence" value="ECO:0007669"/>
    <property type="project" value="UniProtKB-ARBA"/>
</dbReference>
<dbReference type="SUPFAM" id="SSF56672">
    <property type="entry name" value="DNA/RNA polymerases"/>
    <property type="match status" value="1"/>
</dbReference>
<dbReference type="InterPro" id="IPR005312">
    <property type="entry name" value="DUF1759"/>
</dbReference>
<dbReference type="CDD" id="cd01644">
    <property type="entry name" value="RT_pepA17"/>
    <property type="match status" value="1"/>
</dbReference>
<dbReference type="InterPro" id="IPR040676">
    <property type="entry name" value="DUF5641"/>
</dbReference>
<organism evidence="3 4">
    <name type="scientific">Loxostege sticticalis</name>
    <name type="common">Beet webworm moth</name>
    <dbReference type="NCBI Taxonomy" id="481309"/>
    <lineage>
        <taxon>Eukaryota</taxon>
        <taxon>Metazoa</taxon>
        <taxon>Ecdysozoa</taxon>
        <taxon>Arthropoda</taxon>
        <taxon>Hexapoda</taxon>
        <taxon>Insecta</taxon>
        <taxon>Pterygota</taxon>
        <taxon>Neoptera</taxon>
        <taxon>Endopterygota</taxon>
        <taxon>Lepidoptera</taxon>
        <taxon>Glossata</taxon>
        <taxon>Ditrysia</taxon>
        <taxon>Pyraloidea</taxon>
        <taxon>Crambidae</taxon>
        <taxon>Pyraustinae</taxon>
        <taxon>Loxostege</taxon>
    </lineage>
</organism>
<proteinExistence type="predicted"/>
<dbReference type="Proteomes" id="UP001549921">
    <property type="component" value="Unassembled WGS sequence"/>
</dbReference>
<evidence type="ECO:0000313" key="4">
    <source>
        <dbReference type="Proteomes" id="UP001549921"/>
    </source>
</evidence>
<dbReference type="Pfam" id="PF17921">
    <property type="entry name" value="Integrase_H2C2"/>
    <property type="match status" value="1"/>
</dbReference>
<evidence type="ECO:0000259" key="2">
    <source>
        <dbReference type="PROSITE" id="PS50994"/>
    </source>
</evidence>
<dbReference type="PANTHER" id="PTHR47331">
    <property type="entry name" value="PHD-TYPE DOMAIN-CONTAINING PROTEIN"/>
    <property type="match status" value="1"/>
</dbReference>
<dbReference type="InterPro" id="IPR012337">
    <property type="entry name" value="RNaseH-like_sf"/>
</dbReference>
<dbReference type="Gene3D" id="1.10.340.70">
    <property type="match status" value="1"/>
</dbReference>
<dbReference type="SUPFAM" id="SSF53098">
    <property type="entry name" value="Ribonuclease H-like"/>
    <property type="match status" value="1"/>
</dbReference>
<evidence type="ECO:0000256" key="1">
    <source>
        <dbReference type="SAM" id="MobiDB-lite"/>
    </source>
</evidence>
<dbReference type="PROSITE" id="PS50994">
    <property type="entry name" value="INTEGRASE"/>
    <property type="match status" value="1"/>
</dbReference>
<accession>A0ABD0SQ82</accession>
<dbReference type="Gene3D" id="3.10.10.10">
    <property type="entry name" value="HIV Type 1 Reverse Transcriptase, subunit A, domain 1"/>
    <property type="match status" value="1"/>
</dbReference>
<feature type="domain" description="Integrase catalytic" evidence="2">
    <location>
        <begin position="1591"/>
        <end position="1777"/>
    </location>
</feature>
<dbReference type="Gene3D" id="3.30.420.10">
    <property type="entry name" value="Ribonuclease H-like superfamily/Ribonuclease H"/>
    <property type="match status" value="1"/>
</dbReference>
<dbReference type="EMBL" id="JBEDNZ010000017">
    <property type="protein sequence ID" value="KAL0821975.1"/>
    <property type="molecule type" value="Genomic_DNA"/>
</dbReference>
<dbReference type="InterPro" id="IPR036397">
    <property type="entry name" value="RNaseH_sf"/>
</dbReference>